<dbReference type="OrthoDB" id="1493451at2"/>
<dbReference type="AlphaFoldDB" id="A0A1A9I9Q2"/>
<dbReference type="RefSeq" id="WP_067760675.1">
    <property type="nucleotide sequence ID" value="NZ_CP015772.1"/>
</dbReference>
<organism evidence="1 2">
    <name type="scientific">Niabella ginsenosidivorans</name>
    <dbReference type="NCBI Taxonomy" id="1176587"/>
    <lineage>
        <taxon>Bacteria</taxon>
        <taxon>Pseudomonadati</taxon>
        <taxon>Bacteroidota</taxon>
        <taxon>Chitinophagia</taxon>
        <taxon>Chitinophagales</taxon>
        <taxon>Chitinophagaceae</taxon>
        <taxon>Niabella</taxon>
    </lineage>
</organism>
<name>A0A1A9I9Q2_9BACT</name>
<evidence type="ECO:0000313" key="1">
    <source>
        <dbReference type="EMBL" id="ANH83264.1"/>
    </source>
</evidence>
<dbReference type="Proteomes" id="UP000077667">
    <property type="component" value="Chromosome"/>
</dbReference>
<protein>
    <submittedName>
        <fullName evidence="1">Uncharacterized protein</fullName>
    </submittedName>
</protein>
<dbReference type="PROSITE" id="PS51257">
    <property type="entry name" value="PROKAR_LIPOPROTEIN"/>
    <property type="match status" value="1"/>
</dbReference>
<evidence type="ECO:0000313" key="2">
    <source>
        <dbReference type="Proteomes" id="UP000077667"/>
    </source>
</evidence>
<proteinExistence type="predicted"/>
<keyword evidence="2" id="KW-1185">Reference proteome</keyword>
<dbReference type="EMBL" id="CP015772">
    <property type="protein sequence ID" value="ANH83264.1"/>
    <property type="molecule type" value="Genomic_DNA"/>
</dbReference>
<gene>
    <name evidence="1" type="ORF">A8C56_21810</name>
</gene>
<reference evidence="1 2" key="1">
    <citation type="submission" date="2016-05" db="EMBL/GenBank/DDBJ databases">
        <title>Niabella ginsenosidivorans BS26 whole genome sequencing.</title>
        <authorList>
            <person name="Im W.T."/>
            <person name="Siddiqi M.Z."/>
        </authorList>
    </citation>
    <scope>NUCLEOTIDE SEQUENCE [LARGE SCALE GENOMIC DNA]</scope>
    <source>
        <strain evidence="1 2">BS26</strain>
    </source>
</reference>
<accession>A0A1A9I9Q2</accession>
<dbReference type="KEGG" id="nia:A8C56_21810"/>
<sequence>MQLLNRPVLCFLLSVFSCCCLQLKAQRVSSVVYPSKKDSAHVFAPAKPTAAFYGVHPVNFPVLYYHRLGFMCRQEWKLEKATGTSFRVRLGTVENTDRMEGKIKPGELR</sequence>